<accession>A0A6M3JP60</accession>
<gene>
    <name evidence="1" type="ORF">MM415A03550_0012</name>
</gene>
<sequence length="63" mass="7162">MDQKELKKCFEYMNVKQGGFYGEYCGKIGSIIIIYAPGAPQMLERAKVFTYITEMKLGKESEG</sequence>
<reference evidence="1" key="1">
    <citation type="submission" date="2020-03" db="EMBL/GenBank/DDBJ databases">
        <title>The deep terrestrial virosphere.</title>
        <authorList>
            <person name="Holmfeldt K."/>
            <person name="Nilsson E."/>
            <person name="Simone D."/>
            <person name="Lopez-Fernandez M."/>
            <person name="Wu X."/>
            <person name="de Brujin I."/>
            <person name="Lundin D."/>
            <person name="Andersson A."/>
            <person name="Bertilsson S."/>
            <person name="Dopson M."/>
        </authorList>
    </citation>
    <scope>NUCLEOTIDE SEQUENCE</scope>
    <source>
        <strain evidence="1">MM415A03550</strain>
    </source>
</reference>
<dbReference type="AlphaFoldDB" id="A0A6M3JP60"/>
<name>A0A6M3JP60_9ZZZZ</name>
<organism evidence="1">
    <name type="scientific">viral metagenome</name>
    <dbReference type="NCBI Taxonomy" id="1070528"/>
    <lineage>
        <taxon>unclassified sequences</taxon>
        <taxon>metagenomes</taxon>
        <taxon>organismal metagenomes</taxon>
    </lineage>
</organism>
<protein>
    <submittedName>
        <fullName evidence="1">Uncharacterized protein</fullName>
    </submittedName>
</protein>
<evidence type="ECO:0000313" key="1">
    <source>
        <dbReference type="EMBL" id="QJA70822.1"/>
    </source>
</evidence>
<dbReference type="EMBL" id="MT141823">
    <property type="protein sequence ID" value="QJA70822.1"/>
    <property type="molecule type" value="Genomic_DNA"/>
</dbReference>
<proteinExistence type="predicted"/>